<dbReference type="AlphaFoldDB" id="A0AAU7F8S1"/>
<dbReference type="InterPro" id="IPR011051">
    <property type="entry name" value="RmlC_Cupin_sf"/>
</dbReference>
<organism evidence="2">
    <name type="scientific">Chitinibacter mangrovi</name>
    <dbReference type="NCBI Taxonomy" id="3153927"/>
    <lineage>
        <taxon>Bacteria</taxon>
        <taxon>Pseudomonadati</taxon>
        <taxon>Pseudomonadota</taxon>
        <taxon>Betaproteobacteria</taxon>
        <taxon>Neisseriales</taxon>
        <taxon>Chitinibacteraceae</taxon>
        <taxon>Chitinibacter</taxon>
    </lineage>
</organism>
<dbReference type="RefSeq" id="WP_348945417.1">
    <property type="nucleotide sequence ID" value="NZ_CP157355.1"/>
</dbReference>
<protein>
    <submittedName>
        <fullName evidence="2">Cupin domain-containing protein</fullName>
    </submittedName>
</protein>
<dbReference type="KEGG" id="cmav:ABHF33_02095"/>
<dbReference type="SUPFAM" id="SSF51182">
    <property type="entry name" value="RmlC-like cupins"/>
    <property type="match status" value="1"/>
</dbReference>
<sequence>MTLARITHFNQAVEPNFDQPREDRRVSGTPLRTTWAHYTSDDGVLSCGTWACEVGSWNIRFAPDKEEFFCVISGQVRLVDEHEQGVVVSAGEAAVIPAGFVGRFEVLQAVHKYFVVLDRAASTS</sequence>
<accession>A0AAU7F8S1</accession>
<dbReference type="PANTHER" id="PTHR40943:SF1">
    <property type="entry name" value="CYTOPLASMIC PROTEIN"/>
    <property type="match status" value="1"/>
</dbReference>
<feature type="domain" description="(S)-ureidoglycine aminohydrolase cupin" evidence="1">
    <location>
        <begin position="40"/>
        <end position="114"/>
    </location>
</feature>
<evidence type="ECO:0000259" key="1">
    <source>
        <dbReference type="Pfam" id="PF05899"/>
    </source>
</evidence>
<evidence type="ECO:0000313" key="2">
    <source>
        <dbReference type="EMBL" id="XBM01100.1"/>
    </source>
</evidence>
<dbReference type="PANTHER" id="PTHR40943">
    <property type="entry name" value="CYTOPLASMIC PROTEIN-RELATED"/>
    <property type="match status" value="1"/>
</dbReference>
<reference evidence="2" key="1">
    <citation type="submission" date="2024-05" db="EMBL/GenBank/DDBJ databases">
        <authorList>
            <person name="Yang L."/>
            <person name="Pan L."/>
        </authorList>
    </citation>
    <scope>NUCLEOTIDE SEQUENCE</scope>
    <source>
        <strain evidence="2">FCG-7</strain>
    </source>
</reference>
<dbReference type="Gene3D" id="2.60.120.10">
    <property type="entry name" value="Jelly Rolls"/>
    <property type="match status" value="1"/>
</dbReference>
<dbReference type="InterPro" id="IPR008579">
    <property type="entry name" value="UGlyAH_Cupin_dom"/>
</dbReference>
<gene>
    <name evidence="2" type="ORF">ABHF33_02095</name>
</gene>
<dbReference type="Pfam" id="PF05899">
    <property type="entry name" value="Cupin_3"/>
    <property type="match status" value="1"/>
</dbReference>
<dbReference type="EMBL" id="CP157355">
    <property type="protein sequence ID" value="XBM01100.1"/>
    <property type="molecule type" value="Genomic_DNA"/>
</dbReference>
<dbReference type="InterPro" id="IPR014710">
    <property type="entry name" value="RmlC-like_jellyroll"/>
</dbReference>
<proteinExistence type="predicted"/>
<name>A0AAU7F8S1_9NEIS</name>